<dbReference type="AlphaFoldDB" id="A0A645CPN6"/>
<sequence length="207" mass="23975">MVVNRDIRLEALSKLIPFSVYSLFLLLFFFSGLVHRFPISFAVDNQARMYLLYAEGGYCVTEYGRIKVLPKPEETSAISISDDNLLSYAQHDEVTVYDIDQSNPAMGKLTEIDRYNTTEQDAFFASRRLSNGDEQNRVTYTYDQNLFSYQITRMEDGKANIFYRMPTLDVIWNILMMAFTPLMILSILRVVLYHARALIAEQNKVDD</sequence>
<keyword evidence="1" id="KW-1133">Transmembrane helix</keyword>
<keyword evidence="1" id="KW-0812">Transmembrane</keyword>
<evidence type="ECO:0000313" key="2">
    <source>
        <dbReference type="EMBL" id="MPM78871.1"/>
    </source>
</evidence>
<feature type="transmembrane region" description="Helical" evidence="1">
    <location>
        <begin position="12"/>
        <end position="34"/>
    </location>
</feature>
<proteinExistence type="predicted"/>
<dbReference type="EMBL" id="VSSQ01028961">
    <property type="protein sequence ID" value="MPM78871.1"/>
    <property type="molecule type" value="Genomic_DNA"/>
</dbReference>
<protein>
    <submittedName>
        <fullName evidence="2">Uncharacterized protein</fullName>
    </submittedName>
</protein>
<comment type="caution">
    <text evidence="2">The sequence shown here is derived from an EMBL/GenBank/DDBJ whole genome shotgun (WGS) entry which is preliminary data.</text>
</comment>
<reference evidence="2" key="1">
    <citation type="submission" date="2019-08" db="EMBL/GenBank/DDBJ databases">
        <authorList>
            <person name="Kucharzyk K."/>
            <person name="Murdoch R.W."/>
            <person name="Higgins S."/>
            <person name="Loffler F."/>
        </authorList>
    </citation>
    <scope>NUCLEOTIDE SEQUENCE</scope>
</reference>
<organism evidence="2">
    <name type="scientific">bioreactor metagenome</name>
    <dbReference type="NCBI Taxonomy" id="1076179"/>
    <lineage>
        <taxon>unclassified sequences</taxon>
        <taxon>metagenomes</taxon>
        <taxon>ecological metagenomes</taxon>
    </lineage>
</organism>
<evidence type="ECO:0000256" key="1">
    <source>
        <dbReference type="SAM" id="Phobius"/>
    </source>
</evidence>
<gene>
    <name evidence="2" type="ORF">SDC9_125886</name>
</gene>
<name>A0A645CPN6_9ZZZZ</name>
<accession>A0A645CPN6</accession>
<keyword evidence="1" id="KW-0472">Membrane</keyword>
<feature type="transmembrane region" description="Helical" evidence="1">
    <location>
        <begin position="170"/>
        <end position="192"/>
    </location>
</feature>